<evidence type="ECO:0000313" key="2">
    <source>
        <dbReference type="EMBL" id="RSL89648.1"/>
    </source>
</evidence>
<evidence type="ECO:0000313" key="3">
    <source>
        <dbReference type="Proteomes" id="UP000287144"/>
    </source>
</evidence>
<gene>
    <name evidence="2" type="ORF">CEP52_014845</name>
</gene>
<dbReference type="EMBL" id="NKCK01000242">
    <property type="protein sequence ID" value="RSL89648.1"/>
    <property type="molecule type" value="Genomic_DNA"/>
</dbReference>
<name>A0A428SIQ1_9HYPO</name>
<accession>A0A428SIQ1</accession>
<feature type="region of interest" description="Disordered" evidence="1">
    <location>
        <begin position="83"/>
        <end position="104"/>
    </location>
</feature>
<sequence>MQLSTEVARLHALVEAQQTRISCLSRENQRLNCLMGHLMPIDVGPPTTYQTLTEEAMNFKAEEGKGSIQETEKSEIVQKLETLAELSDNTSPSETPNTPNSDIV</sequence>
<dbReference type="AlphaFoldDB" id="A0A428SIQ1"/>
<proteinExistence type="predicted"/>
<reference evidence="2 3" key="1">
    <citation type="submission" date="2017-06" db="EMBL/GenBank/DDBJ databases">
        <title>Comparative genomic analysis of Ambrosia Fusariam Clade fungi.</title>
        <authorList>
            <person name="Stajich J.E."/>
            <person name="Carrillo J."/>
            <person name="Kijimoto T."/>
            <person name="Eskalen A."/>
            <person name="O'Donnell K."/>
            <person name="Kasson M."/>
        </authorList>
    </citation>
    <scope>NUCLEOTIDE SEQUENCE [LARGE SCALE GENOMIC DNA]</scope>
    <source>
        <strain evidence="2 3">NRRL62579</strain>
    </source>
</reference>
<feature type="compositionally biased region" description="Polar residues" evidence="1">
    <location>
        <begin position="87"/>
        <end position="104"/>
    </location>
</feature>
<protein>
    <submittedName>
        <fullName evidence="2">Uncharacterized protein</fullName>
    </submittedName>
</protein>
<evidence type="ECO:0000256" key="1">
    <source>
        <dbReference type="SAM" id="MobiDB-lite"/>
    </source>
</evidence>
<organism evidence="2 3">
    <name type="scientific">Fusarium oligoseptatum</name>
    <dbReference type="NCBI Taxonomy" id="2604345"/>
    <lineage>
        <taxon>Eukaryota</taxon>
        <taxon>Fungi</taxon>
        <taxon>Dikarya</taxon>
        <taxon>Ascomycota</taxon>
        <taxon>Pezizomycotina</taxon>
        <taxon>Sordariomycetes</taxon>
        <taxon>Hypocreomycetidae</taxon>
        <taxon>Hypocreales</taxon>
        <taxon>Nectriaceae</taxon>
        <taxon>Fusarium</taxon>
        <taxon>Fusarium solani species complex</taxon>
    </lineage>
</organism>
<keyword evidence="3" id="KW-1185">Reference proteome</keyword>
<comment type="caution">
    <text evidence="2">The sequence shown here is derived from an EMBL/GenBank/DDBJ whole genome shotgun (WGS) entry which is preliminary data.</text>
</comment>
<dbReference type="Proteomes" id="UP000287144">
    <property type="component" value="Unassembled WGS sequence"/>
</dbReference>